<dbReference type="Proteomes" id="UP000681722">
    <property type="component" value="Unassembled WGS sequence"/>
</dbReference>
<dbReference type="AlphaFoldDB" id="A0A815WQG7"/>
<sequence length="129" mass="14613">MTNRVLIANNGHENEKEVNDNLSRRNNVNNNQQCSGIVVIPYLNGITERLKRDLRKHQIKTFTQHSKSIGSILNKAKLLSRNKLDAKKKDSSVFAKNAIYGIPGKCGCIYVGETEDIGRRHKQHMSNVK</sequence>
<dbReference type="EMBL" id="CAJNOQ010027266">
    <property type="protein sequence ID" value="CAF1552198.1"/>
    <property type="molecule type" value="Genomic_DNA"/>
</dbReference>
<evidence type="ECO:0008006" key="4">
    <source>
        <dbReference type="Google" id="ProtNLM"/>
    </source>
</evidence>
<dbReference type="EMBL" id="CAJOBC010092954">
    <property type="protein sequence ID" value="CAF4413215.1"/>
    <property type="molecule type" value="Genomic_DNA"/>
</dbReference>
<proteinExistence type="predicted"/>
<gene>
    <name evidence="1" type="ORF">GPM918_LOCUS39269</name>
    <name evidence="2" type="ORF">SRO942_LOCUS40132</name>
</gene>
<evidence type="ECO:0000313" key="3">
    <source>
        <dbReference type="Proteomes" id="UP000663829"/>
    </source>
</evidence>
<protein>
    <recommendedName>
        <fullName evidence="4">GIY-YIG domain-containing protein</fullName>
    </recommendedName>
</protein>
<comment type="caution">
    <text evidence="1">The sequence shown here is derived from an EMBL/GenBank/DDBJ whole genome shotgun (WGS) entry which is preliminary data.</text>
</comment>
<evidence type="ECO:0000313" key="1">
    <source>
        <dbReference type="EMBL" id="CAF1552198.1"/>
    </source>
</evidence>
<dbReference type="Proteomes" id="UP000663829">
    <property type="component" value="Unassembled WGS sequence"/>
</dbReference>
<reference evidence="1" key="1">
    <citation type="submission" date="2021-02" db="EMBL/GenBank/DDBJ databases">
        <authorList>
            <person name="Nowell W R."/>
        </authorList>
    </citation>
    <scope>NUCLEOTIDE SEQUENCE</scope>
</reference>
<name>A0A815WQG7_9BILA</name>
<evidence type="ECO:0000313" key="2">
    <source>
        <dbReference type="EMBL" id="CAF4413215.1"/>
    </source>
</evidence>
<accession>A0A815WQG7</accession>
<keyword evidence="3" id="KW-1185">Reference proteome</keyword>
<organism evidence="1 3">
    <name type="scientific">Didymodactylos carnosus</name>
    <dbReference type="NCBI Taxonomy" id="1234261"/>
    <lineage>
        <taxon>Eukaryota</taxon>
        <taxon>Metazoa</taxon>
        <taxon>Spiralia</taxon>
        <taxon>Gnathifera</taxon>
        <taxon>Rotifera</taxon>
        <taxon>Eurotatoria</taxon>
        <taxon>Bdelloidea</taxon>
        <taxon>Philodinida</taxon>
        <taxon>Philodinidae</taxon>
        <taxon>Didymodactylos</taxon>
    </lineage>
</organism>
<dbReference type="OrthoDB" id="8963429at2759"/>